<dbReference type="GO" id="GO:0010508">
    <property type="term" value="P:positive regulation of autophagy"/>
    <property type="evidence" value="ECO:0007669"/>
    <property type="project" value="TreeGrafter"/>
</dbReference>
<dbReference type="GeneID" id="63802104"/>
<dbReference type="PANTHER" id="PTHR12991">
    <property type="entry name" value="NITROGEN PERMEASE REGULATOR 2/TUMOR SUPPRESSOR CANDIDATE 4"/>
    <property type="match status" value="1"/>
</dbReference>
<comment type="similarity">
    <text evidence="1">Belongs to the NPR2 family.</text>
</comment>
<feature type="region of interest" description="Disordered" evidence="2">
    <location>
        <begin position="1"/>
        <end position="26"/>
    </location>
</feature>
<comment type="caution">
    <text evidence="3">The sequence shown here is derived from an EMBL/GenBank/DDBJ whole genome shotgun (WGS) entry which is preliminary data.</text>
</comment>
<dbReference type="RefSeq" id="XP_040745108.1">
    <property type="nucleotide sequence ID" value="XM_040885456.1"/>
</dbReference>
<dbReference type="GO" id="GO:1990130">
    <property type="term" value="C:GATOR1 complex"/>
    <property type="evidence" value="ECO:0007669"/>
    <property type="project" value="TreeGrafter"/>
</dbReference>
<dbReference type="Proteomes" id="UP000193922">
    <property type="component" value="Unassembled WGS sequence"/>
</dbReference>
<dbReference type="GO" id="GO:1904262">
    <property type="term" value="P:negative regulation of TORC1 signaling"/>
    <property type="evidence" value="ECO:0007669"/>
    <property type="project" value="TreeGrafter"/>
</dbReference>
<dbReference type="Pfam" id="PF06218">
    <property type="entry name" value="NPR2"/>
    <property type="match status" value="1"/>
</dbReference>
<dbReference type="STRING" id="61395.A0A1Y1WDI8"/>
<accession>A0A1Y1WDI8</accession>
<dbReference type="GO" id="GO:0005096">
    <property type="term" value="F:GTPase activator activity"/>
    <property type="evidence" value="ECO:0007669"/>
    <property type="project" value="TreeGrafter"/>
</dbReference>
<protein>
    <submittedName>
        <fullName evidence="3">NPR2-domain-containing protein</fullName>
    </submittedName>
</protein>
<keyword evidence="4" id="KW-1185">Reference proteome</keyword>
<name>A0A1Y1WDI8_9FUNG</name>
<evidence type="ECO:0000256" key="1">
    <source>
        <dbReference type="ARBA" id="ARBA00008433"/>
    </source>
</evidence>
<proteinExistence type="inferred from homology"/>
<dbReference type="InterPro" id="IPR009348">
    <property type="entry name" value="NPR2-like"/>
</dbReference>
<organism evidence="3 4">
    <name type="scientific">Linderina pennispora</name>
    <dbReference type="NCBI Taxonomy" id="61395"/>
    <lineage>
        <taxon>Eukaryota</taxon>
        <taxon>Fungi</taxon>
        <taxon>Fungi incertae sedis</taxon>
        <taxon>Zoopagomycota</taxon>
        <taxon>Kickxellomycotina</taxon>
        <taxon>Kickxellomycetes</taxon>
        <taxon>Kickxellales</taxon>
        <taxon>Kickxellaceae</taxon>
        <taxon>Linderina</taxon>
    </lineage>
</organism>
<reference evidence="3 4" key="1">
    <citation type="submission" date="2016-07" db="EMBL/GenBank/DDBJ databases">
        <title>Pervasive Adenine N6-methylation of Active Genes in Fungi.</title>
        <authorList>
            <consortium name="DOE Joint Genome Institute"/>
            <person name="Mondo S.J."/>
            <person name="Dannebaum R.O."/>
            <person name="Kuo R.C."/>
            <person name="Labutti K."/>
            <person name="Haridas S."/>
            <person name="Kuo A."/>
            <person name="Salamov A."/>
            <person name="Ahrendt S.R."/>
            <person name="Lipzen A."/>
            <person name="Sullivan W."/>
            <person name="Andreopoulos W.B."/>
            <person name="Clum A."/>
            <person name="Lindquist E."/>
            <person name="Daum C."/>
            <person name="Ramamoorthy G.K."/>
            <person name="Gryganskyi A."/>
            <person name="Culley D."/>
            <person name="Magnuson J.K."/>
            <person name="James T.Y."/>
            <person name="O'Malley M.A."/>
            <person name="Stajich J.E."/>
            <person name="Spatafora J.W."/>
            <person name="Visel A."/>
            <person name="Grigoriev I.V."/>
        </authorList>
    </citation>
    <scope>NUCLEOTIDE SEQUENCE [LARGE SCALE GENOMIC DNA]</scope>
    <source>
        <strain evidence="3 4">ATCC 12442</strain>
    </source>
</reference>
<dbReference type="PANTHER" id="PTHR12991:SF10">
    <property type="entry name" value="GATOR COMPLEX PROTEIN NPRL2"/>
    <property type="match status" value="1"/>
</dbReference>
<dbReference type="EMBL" id="MCFD01000004">
    <property type="protein sequence ID" value="ORX71593.1"/>
    <property type="molecule type" value="Genomic_DNA"/>
</dbReference>
<dbReference type="GO" id="GO:0005774">
    <property type="term" value="C:vacuolar membrane"/>
    <property type="evidence" value="ECO:0007669"/>
    <property type="project" value="TreeGrafter"/>
</dbReference>
<sequence length="403" mass="45282">MTEHKSCAPLQSGGGFGRHDDHSPDTVVPFHMHEGPEVIELLKRPSNSRPAVDSDKIDFNAIQALVIPKLTLYERLITVNTGRHKRIGGLLKELEVKGAFMSNVECKQALRGMMNQLVNNLNDHGECQIDLDFQGVSQTAVQSLAMSSISIKLFPVYDNPKEIRPYHVPVKTIDIDMAKLEPARTVYKNQVGDDILWDLVLDEVLMHLDNVNHVRRIARLTEIPEPTVIAALKHLEYYGCISLVDIFQFSNVYETQHRLLEFYSDASLQKECYRLVADWILNSNIDIERIDVRRLLIFGVMHHILRRVHCYPVLCIPQNADDAGRAVGEHVEDAAQQVSGNAGGNSARGDLPAKTESCELSDSLKAMLDGTHHLDEISVLENKDMVTLRSMLDGHGHIEEYNG</sequence>
<dbReference type="AlphaFoldDB" id="A0A1Y1WDI8"/>
<dbReference type="OrthoDB" id="338854at2759"/>
<evidence type="ECO:0000313" key="3">
    <source>
        <dbReference type="EMBL" id="ORX71593.1"/>
    </source>
</evidence>
<gene>
    <name evidence="3" type="ORF">DL89DRAFT_256583</name>
</gene>
<evidence type="ECO:0000313" key="4">
    <source>
        <dbReference type="Proteomes" id="UP000193922"/>
    </source>
</evidence>
<evidence type="ECO:0000256" key="2">
    <source>
        <dbReference type="SAM" id="MobiDB-lite"/>
    </source>
</evidence>